<evidence type="ECO:0000256" key="4">
    <source>
        <dbReference type="PIRSR" id="PIRSR617453-50"/>
    </source>
</evidence>
<feature type="domain" description="Lipoyl-binding" evidence="6">
    <location>
        <begin position="20"/>
        <end position="102"/>
    </location>
</feature>
<comment type="cofactor">
    <cofactor evidence="5">
        <name>(R)-lipoate</name>
        <dbReference type="ChEBI" id="CHEBI:83088"/>
    </cofactor>
    <text evidence="5">Binds 1 lipoyl cofactor covalently.</text>
</comment>
<dbReference type="RefSeq" id="XP_033605066.1">
    <property type="nucleotide sequence ID" value="XM_033741618.1"/>
</dbReference>
<evidence type="ECO:0000256" key="5">
    <source>
        <dbReference type="RuleBase" id="RU364055"/>
    </source>
</evidence>
<accession>A0A6A6WKB6</accession>
<comment type="function">
    <text evidence="5">The H protein shuttles the methylamine group of glycine from the P protein to the T protein.</text>
</comment>
<keyword evidence="2 4" id="KW-0450">Lipoyl</keyword>
<dbReference type="SUPFAM" id="SSF51230">
    <property type="entry name" value="Single hybrid motif"/>
    <property type="match status" value="1"/>
</dbReference>
<dbReference type="PROSITE" id="PS00189">
    <property type="entry name" value="LIPOYL"/>
    <property type="match status" value="1"/>
</dbReference>
<dbReference type="NCBIfam" id="NF002270">
    <property type="entry name" value="PRK01202.1"/>
    <property type="match status" value="1"/>
</dbReference>
<dbReference type="InterPro" id="IPR033753">
    <property type="entry name" value="GCV_H/Fam206"/>
</dbReference>
<gene>
    <name evidence="7" type="ORF">EJ05DRAFT_433727</name>
</gene>
<proteinExistence type="inferred from homology"/>
<keyword evidence="8" id="KW-1185">Reference proteome</keyword>
<dbReference type="PROSITE" id="PS50968">
    <property type="entry name" value="BIOTINYL_LIPOYL"/>
    <property type="match status" value="1"/>
</dbReference>
<keyword evidence="3 5" id="KW-0809">Transit peptide</keyword>
<evidence type="ECO:0000256" key="1">
    <source>
        <dbReference type="ARBA" id="ARBA00009249"/>
    </source>
</evidence>
<dbReference type="InterPro" id="IPR017453">
    <property type="entry name" value="GCV_H_sub"/>
</dbReference>
<comment type="similarity">
    <text evidence="1 5">Belongs to the GcvH family.</text>
</comment>
<comment type="subunit">
    <text evidence="5">The glycine cleavage system is composed of four proteins: P, T, L and H.</text>
</comment>
<sequence>MEKKYTQDHEWIELDTDGKTATLGISKHAASALGDVVYVELPQDDMEIVAGDAIGSVESVKSASDILTPVSGQVVETNKILEEKPSALNSDPEGAAWIAKIVIEGASLEEAAKDSELMDAEAYRKFTEEASED</sequence>
<dbReference type="HAMAP" id="MF_00272">
    <property type="entry name" value="GcvH"/>
    <property type="match status" value="1"/>
</dbReference>
<dbReference type="PANTHER" id="PTHR11715">
    <property type="entry name" value="GLYCINE CLEAVAGE SYSTEM H PROTEIN"/>
    <property type="match status" value="1"/>
</dbReference>
<dbReference type="PANTHER" id="PTHR11715:SF3">
    <property type="entry name" value="GLYCINE CLEAVAGE SYSTEM H PROTEIN-RELATED"/>
    <property type="match status" value="1"/>
</dbReference>
<dbReference type="GO" id="GO:0019464">
    <property type="term" value="P:glycine decarboxylation via glycine cleavage system"/>
    <property type="evidence" value="ECO:0007669"/>
    <property type="project" value="UniProtKB-UniRule"/>
</dbReference>
<dbReference type="GO" id="GO:0009249">
    <property type="term" value="P:protein lipoylation"/>
    <property type="evidence" value="ECO:0007669"/>
    <property type="project" value="TreeGrafter"/>
</dbReference>
<evidence type="ECO:0000259" key="6">
    <source>
        <dbReference type="PROSITE" id="PS50968"/>
    </source>
</evidence>
<organism evidence="7 8">
    <name type="scientific">Pseudovirgaria hyperparasitica</name>
    <dbReference type="NCBI Taxonomy" id="470096"/>
    <lineage>
        <taxon>Eukaryota</taxon>
        <taxon>Fungi</taxon>
        <taxon>Dikarya</taxon>
        <taxon>Ascomycota</taxon>
        <taxon>Pezizomycotina</taxon>
        <taxon>Dothideomycetes</taxon>
        <taxon>Dothideomycetes incertae sedis</taxon>
        <taxon>Acrospermales</taxon>
        <taxon>Acrospermaceae</taxon>
        <taxon>Pseudovirgaria</taxon>
    </lineage>
</organism>
<dbReference type="Proteomes" id="UP000799437">
    <property type="component" value="Unassembled WGS sequence"/>
</dbReference>
<dbReference type="AlphaFoldDB" id="A0A6A6WKB6"/>
<dbReference type="InterPro" id="IPR000089">
    <property type="entry name" value="Biotin_lipoyl"/>
</dbReference>
<dbReference type="Gene3D" id="2.40.50.100">
    <property type="match status" value="1"/>
</dbReference>
<dbReference type="InterPro" id="IPR011053">
    <property type="entry name" value="Single_hybrid_motif"/>
</dbReference>
<comment type="subcellular location">
    <subcellularLocation>
        <location evidence="5">Mitochondrion</location>
    </subcellularLocation>
</comment>
<name>A0A6A6WKB6_9PEZI</name>
<dbReference type="NCBIfam" id="TIGR00527">
    <property type="entry name" value="gcvH"/>
    <property type="match status" value="1"/>
</dbReference>
<reference evidence="7" key="1">
    <citation type="journal article" date="2020" name="Stud. Mycol.">
        <title>101 Dothideomycetes genomes: a test case for predicting lifestyles and emergence of pathogens.</title>
        <authorList>
            <person name="Haridas S."/>
            <person name="Albert R."/>
            <person name="Binder M."/>
            <person name="Bloem J."/>
            <person name="Labutti K."/>
            <person name="Salamov A."/>
            <person name="Andreopoulos B."/>
            <person name="Baker S."/>
            <person name="Barry K."/>
            <person name="Bills G."/>
            <person name="Bluhm B."/>
            <person name="Cannon C."/>
            <person name="Castanera R."/>
            <person name="Culley D."/>
            <person name="Daum C."/>
            <person name="Ezra D."/>
            <person name="Gonzalez J."/>
            <person name="Henrissat B."/>
            <person name="Kuo A."/>
            <person name="Liang C."/>
            <person name="Lipzen A."/>
            <person name="Lutzoni F."/>
            <person name="Magnuson J."/>
            <person name="Mondo S."/>
            <person name="Nolan M."/>
            <person name="Ohm R."/>
            <person name="Pangilinan J."/>
            <person name="Park H.-J."/>
            <person name="Ramirez L."/>
            <person name="Alfaro M."/>
            <person name="Sun H."/>
            <person name="Tritt A."/>
            <person name="Yoshinaga Y."/>
            <person name="Zwiers L.-H."/>
            <person name="Turgeon B."/>
            <person name="Goodwin S."/>
            <person name="Spatafora J."/>
            <person name="Crous P."/>
            <person name="Grigoriev I."/>
        </authorList>
    </citation>
    <scope>NUCLEOTIDE SEQUENCE</scope>
    <source>
        <strain evidence="7">CBS 121739</strain>
    </source>
</reference>
<dbReference type="InterPro" id="IPR002930">
    <property type="entry name" value="GCV_H"/>
</dbReference>
<dbReference type="InterPro" id="IPR003016">
    <property type="entry name" value="2-oxoA_DH_lipoyl-BS"/>
</dbReference>
<dbReference type="CDD" id="cd06848">
    <property type="entry name" value="GCS_H"/>
    <property type="match status" value="1"/>
</dbReference>
<protein>
    <recommendedName>
        <fullName evidence="5">Glycine cleavage system H protein</fullName>
    </recommendedName>
</protein>
<dbReference type="GO" id="GO:0005960">
    <property type="term" value="C:glycine cleavage complex"/>
    <property type="evidence" value="ECO:0007669"/>
    <property type="project" value="UniProtKB-UniRule"/>
</dbReference>
<dbReference type="OrthoDB" id="10264154at2759"/>
<evidence type="ECO:0000313" key="8">
    <source>
        <dbReference type="Proteomes" id="UP000799437"/>
    </source>
</evidence>
<dbReference type="EMBL" id="ML996565">
    <property type="protein sequence ID" value="KAF2762615.1"/>
    <property type="molecule type" value="Genomic_DNA"/>
</dbReference>
<dbReference type="GO" id="GO:0005739">
    <property type="term" value="C:mitochondrion"/>
    <property type="evidence" value="ECO:0007669"/>
    <property type="project" value="UniProtKB-SubCell"/>
</dbReference>
<dbReference type="GeneID" id="54482672"/>
<keyword evidence="5" id="KW-0496">Mitochondrion</keyword>
<evidence type="ECO:0000256" key="2">
    <source>
        <dbReference type="ARBA" id="ARBA00022823"/>
    </source>
</evidence>
<dbReference type="Pfam" id="PF01597">
    <property type="entry name" value="GCV_H"/>
    <property type="match status" value="1"/>
</dbReference>
<evidence type="ECO:0000256" key="3">
    <source>
        <dbReference type="ARBA" id="ARBA00022946"/>
    </source>
</evidence>
<feature type="modified residue" description="N6-lipoyllysine" evidence="4">
    <location>
        <position position="61"/>
    </location>
</feature>
<evidence type="ECO:0000313" key="7">
    <source>
        <dbReference type="EMBL" id="KAF2762615.1"/>
    </source>
</evidence>